<gene>
    <name evidence="9" type="ORF">I5731_19480</name>
</gene>
<dbReference type="EMBL" id="JADZLT010000056">
    <property type="protein sequence ID" value="MBH0240012.1"/>
    <property type="molecule type" value="Genomic_DNA"/>
</dbReference>
<dbReference type="Gene3D" id="3.90.1680.20">
    <property type="match status" value="2"/>
</dbReference>
<dbReference type="SUPFAM" id="SSF143081">
    <property type="entry name" value="BB1717-like"/>
    <property type="match status" value="1"/>
</dbReference>
<organism evidence="9 10">
    <name type="scientific">Methylobrevis albus</name>
    <dbReference type="NCBI Taxonomy" id="2793297"/>
    <lineage>
        <taxon>Bacteria</taxon>
        <taxon>Pseudomonadati</taxon>
        <taxon>Pseudomonadota</taxon>
        <taxon>Alphaproteobacteria</taxon>
        <taxon>Hyphomicrobiales</taxon>
        <taxon>Pleomorphomonadaceae</taxon>
        <taxon>Methylobrevis</taxon>
    </lineage>
</organism>
<keyword evidence="3" id="KW-0227">DNA damage</keyword>
<dbReference type="PANTHER" id="PTHR13604">
    <property type="entry name" value="DC12-RELATED"/>
    <property type="match status" value="1"/>
</dbReference>
<evidence type="ECO:0000256" key="6">
    <source>
        <dbReference type="ARBA" id="ARBA00023125"/>
    </source>
</evidence>
<dbReference type="GO" id="GO:0106300">
    <property type="term" value="P:protein-DNA covalent cross-linking repair"/>
    <property type="evidence" value="ECO:0007669"/>
    <property type="project" value="InterPro"/>
</dbReference>
<evidence type="ECO:0000256" key="7">
    <source>
        <dbReference type="ARBA" id="ARBA00023239"/>
    </source>
</evidence>
<dbReference type="PANTHER" id="PTHR13604:SF0">
    <property type="entry name" value="ABASIC SITE PROCESSING PROTEIN HMCES"/>
    <property type="match status" value="1"/>
</dbReference>
<comment type="similarity">
    <text evidence="1 8">Belongs to the SOS response-associated peptidase family.</text>
</comment>
<evidence type="ECO:0000256" key="8">
    <source>
        <dbReference type="RuleBase" id="RU364100"/>
    </source>
</evidence>
<comment type="caution">
    <text evidence="9">The sequence shown here is derived from an EMBL/GenBank/DDBJ whole genome shotgun (WGS) entry which is preliminary data.</text>
</comment>
<evidence type="ECO:0000256" key="3">
    <source>
        <dbReference type="ARBA" id="ARBA00022763"/>
    </source>
</evidence>
<evidence type="ECO:0000256" key="5">
    <source>
        <dbReference type="ARBA" id="ARBA00023124"/>
    </source>
</evidence>
<protein>
    <recommendedName>
        <fullName evidence="8">Abasic site processing protein</fullName>
        <ecNumber evidence="8">3.4.-.-</ecNumber>
    </recommendedName>
</protein>
<dbReference type="Pfam" id="PF02586">
    <property type="entry name" value="SRAP"/>
    <property type="match status" value="1"/>
</dbReference>
<dbReference type="AlphaFoldDB" id="A0A931I4Y5"/>
<keyword evidence="7" id="KW-0456">Lyase</keyword>
<evidence type="ECO:0000256" key="4">
    <source>
        <dbReference type="ARBA" id="ARBA00022801"/>
    </source>
</evidence>
<proteinExistence type="inferred from homology"/>
<name>A0A931I4Y5_9HYPH</name>
<dbReference type="GO" id="GO:0016829">
    <property type="term" value="F:lyase activity"/>
    <property type="evidence" value="ECO:0007669"/>
    <property type="project" value="UniProtKB-KW"/>
</dbReference>
<dbReference type="RefSeq" id="WP_197313127.1">
    <property type="nucleotide sequence ID" value="NZ_JADZLT010000056.1"/>
</dbReference>
<accession>A0A931I4Y5</accession>
<evidence type="ECO:0000256" key="2">
    <source>
        <dbReference type="ARBA" id="ARBA00022670"/>
    </source>
</evidence>
<keyword evidence="2 8" id="KW-0645">Protease</keyword>
<evidence type="ECO:0000313" key="10">
    <source>
        <dbReference type="Proteomes" id="UP000631694"/>
    </source>
</evidence>
<dbReference type="Gene3D" id="6.10.250.570">
    <property type="match status" value="1"/>
</dbReference>
<dbReference type="InterPro" id="IPR036590">
    <property type="entry name" value="SRAP-like"/>
</dbReference>
<dbReference type="Proteomes" id="UP000631694">
    <property type="component" value="Unassembled WGS sequence"/>
</dbReference>
<evidence type="ECO:0000313" key="9">
    <source>
        <dbReference type="EMBL" id="MBH0240012.1"/>
    </source>
</evidence>
<dbReference type="GO" id="GO:0003697">
    <property type="term" value="F:single-stranded DNA binding"/>
    <property type="evidence" value="ECO:0007669"/>
    <property type="project" value="InterPro"/>
</dbReference>
<dbReference type="GO" id="GO:0008233">
    <property type="term" value="F:peptidase activity"/>
    <property type="evidence" value="ECO:0007669"/>
    <property type="project" value="UniProtKB-KW"/>
</dbReference>
<dbReference type="InterPro" id="IPR003738">
    <property type="entry name" value="SRAP"/>
</dbReference>
<reference evidence="9" key="1">
    <citation type="submission" date="2020-12" db="EMBL/GenBank/DDBJ databases">
        <title>Methylobrevis albus sp. nov., isolated from fresh water lack sediment.</title>
        <authorList>
            <person name="Zou Q."/>
        </authorList>
    </citation>
    <scope>NUCLEOTIDE SEQUENCE</scope>
    <source>
        <strain evidence="9">L22</strain>
    </source>
</reference>
<keyword evidence="10" id="KW-1185">Reference proteome</keyword>
<evidence type="ECO:0000256" key="1">
    <source>
        <dbReference type="ARBA" id="ARBA00008136"/>
    </source>
</evidence>
<sequence>MCNLYNISTNQETLRALVSSFDDLLGNLEPSIDVWPDRTAPIIRNGLSGRREAVRTRWGLPSSSFALMQATQKRADKLKAKGTPFDFKELLRMEPDKGTTNVRNTSLRHWARWLGVEHRCVVPVTSFAEPDPASKVDNGLKPNAWFALDATRPLMFFAGLWVPGWESVRKVKDGLTKNDLFAFLTTEPNDVVGAVHSKAMPVLLTTPGEVERWLTAPWDDAKALQRPLPDGVLEIVPRPASPEA</sequence>
<keyword evidence="4 8" id="KW-0378">Hydrolase</keyword>
<dbReference type="EC" id="3.4.-.-" evidence="8"/>
<dbReference type="GO" id="GO:0006508">
    <property type="term" value="P:proteolysis"/>
    <property type="evidence" value="ECO:0007669"/>
    <property type="project" value="UniProtKB-KW"/>
</dbReference>
<keyword evidence="6" id="KW-0238">DNA-binding</keyword>
<keyword evidence="5" id="KW-0190">Covalent protein-DNA linkage</keyword>